<evidence type="ECO:0000313" key="2">
    <source>
        <dbReference type="EMBL" id="SAL00167.1"/>
    </source>
</evidence>
<evidence type="ECO:0000256" key="1">
    <source>
        <dbReference type="SAM" id="SignalP"/>
    </source>
</evidence>
<feature type="chain" id="PRO_5007624769" evidence="1">
    <location>
        <begin position="37"/>
        <end position="260"/>
    </location>
</feature>
<dbReference type="Proteomes" id="UP000054911">
    <property type="component" value="Unassembled WGS sequence"/>
</dbReference>
<dbReference type="AlphaFoldDB" id="A0A158E2K8"/>
<sequence>MRVSPNIRPNWHRRRLCSSCCCGLTLLGLTDSLAFAFPVSEPSPQIPGERVKGCGFSESDHAIDSRDYVLSCGVPVFDEGVQIEQTLLNRVFRVSPEFRFFNDIFAPTAKTERLQKRASRILFGVHLVRHEITLNPKFWESSLIGILAHEWAHAYQFRSGLQELKFIQELHADFLSGWYLGLKGQVINSEAFSETLFEKGQKNTGFFDPDAYGSPEQRVNAMLNGLENGERTARSRDFIDVDTAANKGYHFVAEIARGAR</sequence>
<comment type="caution">
    <text evidence="2">The sequence shown here is derived from an EMBL/GenBank/DDBJ whole genome shotgun (WGS) entry which is preliminary data.</text>
</comment>
<organism evidence="2 3">
    <name type="scientific">Caballeronia pedi</name>
    <dbReference type="NCBI Taxonomy" id="1777141"/>
    <lineage>
        <taxon>Bacteria</taxon>
        <taxon>Pseudomonadati</taxon>
        <taxon>Pseudomonadota</taxon>
        <taxon>Betaproteobacteria</taxon>
        <taxon>Burkholderiales</taxon>
        <taxon>Burkholderiaceae</taxon>
        <taxon>Caballeronia</taxon>
    </lineage>
</organism>
<reference evidence="2" key="1">
    <citation type="submission" date="2016-01" db="EMBL/GenBank/DDBJ databases">
        <authorList>
            <person name="Peeters C."/>
        </authorList>
    </citation>
    <scope>NUCLEOTIDE SEQUENCE [LARGE SCALE GENOMIC DNA]</scope>
    <source>
        <strain evidence="2">LMG 29323</strain>
    </source>
</reference>
<name>A0A158E2K8_9BURK</name>
<accession>A0A158E2K8</accession>
<protein>
    <submittedName>
        <fullName evidence="2">Uncharacterized protein</fullName>
    </submittedName>
</protein>
<evidence type="ECO:0000313" key="3">
    <source>
        <dbReference type="Proteomes" id="UP000054911"/>
    </source>
</evidence>
<proteinExistence type="predicted"/>
<dbReference type="EMBL" id="FCOE02000057">
    <property type="protein sequence ID" value="SAL00167.1"/>
    <property type="molecule type" value="Genomic_DNA"/>
</dbReference>
<keyword evidence="3" id="KW-1185">Reference proteome</keyword>
<keyword evidence="1" id="KW-0732">Signal</keyword>
<feature type="signal peptide" evidence="1">
    <location>
        <begin position="1"/>
        <end position="36"/>
    </location>
</feature>
<gene>
    <name evidence="2" type="ORF">AWB80_07803</name>
</gene>